<keyword evidence="5" id="KW-0456">Lyase</keyword>
<protein>
    <recommendedName>
        <fullName evidence="3">fructose-bisphosphate aldolase</fullName>
        <ecNumber evidence="3">4.1.2.13</ecNumber>
    </recommendedName>
</protein>
<evidence type="ECO:0000313" key="6">
    <source>
        <dbReference type="EMBL" id="VDO12911.1"/>
    </source>
</evidence>
<evidence type="ECO:0000313" key="7">
    <source>
        <dbReference type="Proteomes" id="UP000280834"/>
    </source>
</evidence>
<dbReference type="Proteomes" id="UP000280834">
    <property type="component" value="Unassembled WGS sequence"/>
</dbReference>
<dbReference type="AlphaFoldDB" id="A0A0R3QAB3"/>
<dbReference type="InterPro" id="IPR000741">
    <property type="entry name" value="FBA_I"/>
</dbReference>
<reference evidence="8" key="1">
    <citation type="submission" date="2017-02" db="UniProtKB">
        <authorList>
            <consortium name="WormBaseParasite"/>
        </authorList>
    </citation>
    <scope>IDENTIFICATION</scope>
</reference>
<dbReference type="SUPFAM" id="SSF51569">
    <property type="entry name" value="Aldolase"/>
    <property type="match status" value="1"/>
</dbReference>
<name>A0A0R3QAB3_9BILA</name>
<evidence type="ECO:0000313" key="8">
    <source>
        <dbReference type="WBParaSite" id="BTMF_0000328201-mRNA-1"/>
    </source>
</evidence>
<keyword evidence="7" id="KW-1185">Reference proteome</keyword>
<dbReference type="STRING" id="42155.A0A0R3QAB3"/>
<evidence type="ECO:0000256" key="1">
    <source>
        <dbReference type="ARBA" id="ARBA00004714"/>
    </source>
</evidence>
<dbReference type="WBParaSite" id="BTMF_0000328201-mRNA-1">
    <property type="protein sequence ID" value="BTMF_0000328201-mRNA-1"/>
    <property type="gene ID" value="BTMF_0000328201"/>
</dbReference>
<evidence type="ECO:0000256" key="2">
    <source>
        <dbReference type="ARBA" id="ARBA00010387"/>
    </source>
</evidence>
<dbReference type="EC" id="4.1.2.13" evidence="3"/>
<reference evidence="6 7" key="2">
    <citation type="submission" date="2018-11" db="EMBL/GenBank/DDBJ databases">
        <authorList>
            <consortium name="Pathogen Informatics"/>
        </authorList>
    </citation>
    <scope>NUCLEOTIDE SEQUENCE [LARGE SCALE GENOMIC DNA]</scope>
</reference>
<keyword evidence="4" id="KW-0324">Glycolysis</keyword>
<evidence type="ECO:0000256" key="4">
    <source>
        <dbReference type="ARBA" id="ARBA00023152"/>
    </source>
</evidence>
<sequence length="39" mass="4230">MTSYSQFLTDAQKDELRQIANQIVTPGKGILAADESTGM</sequence>
<evidence type="ECO:0000256" key="3">
    <source>
        <dbReference type="ARBA" id="ARBA00013068"/>
    </source>
</evidence>
<dbReference type="EMBL" id="UZAG01002174">
    <property type="protein sequence ID" value="VDO12911.1"/>
    <property type="molecule type" value="Genomic_DNA"/>
</dbReference>
<comment type="pathway">
    <text evidence="1">Carbohydrate degradation; glycolysis; D-glyceraldehyde 3-phosphate and glycerone phosphate from D-glucose: step 4/4.</text>
</comment>
<proteinExistence type="inferred from homology"/>
<dbReference type="InterPro" id="IPR013785">
    <property type="entry name" value="Aldolase_TIM"/>
</dbReference>
<dbReference type="GO" id="GO:0006096">
    <property type="term" value="P:glycolytic process"/>
    <property type="evidence" value="ECO:0007669"/>
    <property type="project" value="UniProtKB-UniPathway"/>
</dbReference>
<comment type="similarity">
    <text evidence="2">Belongs to the class I fructose-bisphosphate aldolase family.</text>
</comment>
<gene>
    <name evidence="6" type="ORF">BTMF_LOCUS2595</name>
</gene>
<dbReference type="UniPathway" id="UPA00109">
    <property type="reaction ID" value="UER00183"/>
</dbReference>
<dbReference type="GO" id="GO:0004332">
    <property type="term" value="F:fructose-bisphosphate aldolase activity"/>
    <property type="evidence" value="ECO:0007669"/>
    <property type="project" value="UniProtKB-EC"/>
</dbReference>
<evidence type="ECO:0000256" key="5">
    <source>
        <dbReference type="ARBA" id="ARBA00023239"/>
    </source>
</evidence>
<organism evidence="8">
    <name type="scientific">Brugia timori</name>
    <dbReference type="NCBI Taxonomy" id="42155"/>
    <lineage>
        <taxon>Eukaryota</taxon>
        <taxon>Metazoa</taxon>
        <taxon>Ecdysozoa</taxon>
        <taxon>Nematoda</taxon>
        <taxon>Chromadorea</taxon>
        <taxon>Rhabditida</taxon>
        <taxon>Spirurina</taxon>
        <taxon>Spiruromorpha</taxon>
        <taxon>Filarioidea</taxon>
        <taxon>Onchocercidae</taxon>
        <taxon>Brugia</taxon>
    </lineage>
</organism>
<dbReference type="Pfam" id="PF00274">
    <property type="entry name" value="Glycolytic"/>
    <property type="match status" value="1"/>
</dbReference>
<dbReference type="Gene3D" id="3.20.20.70">
    <property type="entry name" value="Aldolase class I"/>
    <property type="match status" value="1"/>
</dbReference>
<accession>A0A0R3QAB3</accession>